<feature type="region of interest" description="Disordered" evidence="1">
    <location>
        <begin position="194"/>
        <end position="227"/>
    </location>
</feature>
<dbReference type="AlphaFoldDB" id="A0A9E7NCR3"/>
<reference evidence="2" key="1">
    <citation type="submission" date="2022-06" db="EMBL/GenBank/DDBJ databases">
        <title>Diverse halophilic archaea isolated from saline environments.</title>
        <authorList>
            <person name="Cui H.-L."/>
        </authorList>
    </citation>
    <scope>NUCLEOTIDE SEQUENCE</scope>
    <source>
        <strain evidence="2">WLHS1</strain>
    </source>
</reference>
<dbReference type="GeneID" id="73289301"/>
<name>A0A9E7NCR3_9EURY</name>
<keyword evidence="3" id="KW-1185">Reference proteome</keyword>
<evidence type="ECO:0000256" key="1">
    <source>
        <dbReference type="SAM" id="MobiDB-lite"/>
    </source>
</evidence>
<gene>
    <name evidence="2" type="ORF">NGM29_04605</name>
</gene>
<organism evidence="2 3">
    <name type="scientific">Natronosalvus rutilus</name>
    <dbReference type="NCBI Taxonomy" id="2953753"/>
    <lineage>
        <taxon>Archaea</taxon>
        <taxon>Methanobacteriati</taxon>
        <taxon>Methanobacteriota</taxon>
        <taxon>Stenosarchaea group</taxon>
        <taxon>Halobacteria</taxon>
        <taxon>Halobacteriales</taxon>
        <taxon>Natrialbaceae</taxon>
        <taxon>Natronosalvus</taxon>
    </lineage>
</organism>
<protein>
    <submittedName>
        <fullName evidence="2">Uncharacterized protein</fullName>
    </submittedName>
</protein>
<dbReference type="KEGG" id="sawl:NGM29_04605"/>
<proteinExistence type="predicted"/>
<dbReference type="RefSeq" id="WP_254159238.1">
    <property type="nucleotide sequence ID" value="NZ_CP100355.1"/>
</dbReference>
<accession>A0A9E7NCR3</accession>
<dbReference type="Proteomes" id="UP001056855">
    <property type="component" value="Chromosome"/>
</dbReference>
<sequence length="261" mass="28546">MNSTSSETNGLEQLSERVLGGTTGLFQAIEQDASDERVSSLAKELWEITDAAEGLLETVDLERLPDAVDADDLPDLIDVENLPKAIRDRDASEVLDLSELRHAIKLRELWNTVDLVDFRQASHRLKAEIEDVVGPDRMSAASDGDSRAAADLEAFGDEIRAEAPNVALQQQAKKRMKQARRGVLEGHAALEEVYAGNRSKPSKRRREGPRNPTAVSLLPGGPLPDSASVRYSSVPPAVRGAAIDPLPRIYGRRWRGKRGSP</sequence>
<evidence type="ECO:0000313" key="2">
    <source>
        <dbReference type="EMBL" id="UTF54560.1"/>
    </source>
</evidence>
<dbReference type="EMBL" id="CP100355">
    <property type="protein sequence ID" value="UTF54560.1"/>
    <property type="molecule type" value="Genomic_DNA"/>
</dbReference>
<evidence type="ECO:0000313" key="3">
    <source>
        <dbReference type="Proteomes" id="UP001056855"/>
    </source>
</evidence>